<dbReference type="Gene3D" id="1.20.1250.20">
    <property type="entry name" value="MFS general substrate transporter like domains"/>
    <property type="match status" value="1"/>
</dbReference>
<dbReference type="SUPFAM" id="SSF103473">
    <property type="entry name" value="MFS general substrate transporter"/>
    <property type="match status" value="1"/>
</dbReference>
<dbReference type="GO" id="GO:0005886">
    <property type="term" value="C:plasma membrane"/>
    <property type="evidence" value="ECO:0007669"/>
    <property type="project" value="UniProtKB-SubCell"/>
</dbReference>
<keyword evidence="2" id="KW-0813">Transport</keyword>
<keyword evidence="4" id="KW-1133">Transmembrane helix</keyword>
<keyword evidence="5" id="KW-0472">Membrane</keyword>
<sequence>MTADPHAALTAGSWGVLLNRRHLGTVTLLAGAVGLYATNEFLTMSLLPDTVAEIGGQRLYAWVTTLYLVGSVVAATTVSAVVRRVGPRWAFLGGLAVFALGSAVCAIAPDMAVLLVGRTVQGSAGGLLAGLGYALINVALPRPLWTRASAVVSAMWGVATLIGPATGGLFAQFGLWRWAFAAMVALAAAMAALVPLVLPAETAGGTVPSLRIPIRSLLLLGTAAMAISVAEVPRSTAPTVALLGVAVALVVVFVAVDRRGAVAVLPPSTFAPGPLKWVYLTMAALMCTAMVDMYVPLFGQRLAQLTPVAAGFLGATLAVGWTVSELLSASLRSRRAIIAVVTVAPLVMAAGLAVAAGARSTGTATGLVMLWVGSLLVAGTGIGMAWPHLAAWAMSVVTDPAEGAVAAAAINTVQLIAAAFGAGLAGVLVNAADGNDVLAARAVFAVFAAVALIGVLASTRASRAGD</sequence>
<dbReference type="InterPro" id="IPR011701">
    <property type="entry name" value="MFS"/>
</dbReference>
<keyword evidence="7" id="KW-1185">Reference proteome</keyword>
<organism evidence="6 7">
    <name type="scientific">Mycolicibacillus koreensis</name>
    <dbReference type="NCBI Taxonomy" id="1069220"/>
    <lineage>
        <taxon>Bacteria</taxon>
        <taxon>Bacillati</taxon>
        <taxon>Actinomycetota</taxon>
        <taxon>Actinomycetes</taxon>
        <taxon>Mycobacteriales</taxon>
        <taxon>Mycobacteriaceae</taxon>
        <taxon>Mycolicibacillus</taxon>
    </lineage>
</organism>
<dbReference type="Gene3D" id="1.20.1720.10">
    <property type="entry name" value="Multidrug resistance protein D"/>
    <property type="match status" value="1"/>
</dbReference>
<evidence type="ECO:0000256" key="5">
    <source>
        <dbReference type="ARBA" id="ARBA00023136"/>
    </source>
</evidence>
<accession>A0A7I7SBH2</accession>
<reference evidence="6 7" key="1">
    <citation type="submission" date="2017-04" db="EMBL/GenBank/DDBJ databases">
        <title>The new phylogeny of genus Mycobacterium.</title>
        <authorList>
            <person name="Tortoli E."/>
            <person name="Trovato A."/>
            <person name="Cirillo D.M."/>
        </authorList>
    </citation>
    <scope>NUCLEOTIDE SEQUENCE [LARGE SCALE GENOMIC DNA]</scope>
    <source>
        <strain evidence="6 7">KCTC 19819</strain>
    </source>
</reference>
<dbReference type="PANTHER" id="PTHR23501:SF154">
    <property type="entry name" value="MULTIDRUG-EFFLUX TRANSPORTER RV1634-RELATED"/>
    <property type="match status" value="1"/>
</dbReference>
<dbReference type="AlphaFoldDB" id="A0A7I7SBH2"/>
<dbReference type="RefSeq" id="WP_085301813.1">
    <property type="nucleotide sequence ID" value="NZ_AP022594.1"/>
</dbReference>
<dbReference type="InterPro" id="IPR036259">
    <property type="entry name" value="MFS_trans_sf"/>
</dbReference>
<dbReference type="InterPro" id="IPR020846">
    <property type="entry name" value="MFS_dom"/>
</dbReference>
<dbReference type="OrthoDB" id="3503984at2"/>
<comment type="subcellular location">
    <subcellularLocation>
        <location evidence="1">Cell membrane</location>
        <topology evidence="1">Multi-pass membrane protein</topology>
    </subcellularLocation>
</comment>
<comment type="caution">
    <text evidence="6">The sequence shown here is derived from an EMBL/GenBank/DDBJ whole genome shotgun (WGS) entry which is preliminary data.</text>
</comment>
<name>A0A7I7SBH2_9MYCO</name>
<keyword evidence="3" id="KW-0812">Transmembrane</keyword>
<proteinExistence type="predicted"/>
<evidence type="ECO:0000313" key="7">
    <source>
        <dbReference type="Proteomes" id="UP000193577"/>
    </source>
</evidence>
<evidence type="ECO:0000256" key="3">
    <source>
        <dbReference type="ARBA" id="ARBA00022692"/>
    </source>
</evidence>
<dbReference type="PROSITE" id="PS50850">
    <property type="entry name" value="MFS"/>
    <property type="match status" value="1"/>
</dbReference>
<evidence type="ECO:0000256" key="4">
    <source>
        <dbReference type="ARBA" id="ARBA00022989"/>
    </source>
</evidence>
<dbReference type="GO" id="GO:0022857">
    <property type="term" value="F:transmembrane transporter activity"/>
    <property type="evidence" value="ECO:0007669"/>
    <property type="project" value="InterPro"/>
</dbReference>
<dbReference type="Pfam" id="PF07690">
    <property type="entry name" value="MFS_1"/>
    <property type="match status" value="1"/>
</dbReference>
<dbReference type="EMBL" id="NCXO01000001">
    <property type="protein sequence ID" value="OSC36074.1"/>
    <property type="molecule type" value="Genomic_DNA"/>
</dbReference>
<evidence type="ECO:0000256" key="2">
    <source>
        <dbReference type="ARBA" id="ARBA00022448"/>
    </source>
</evidence>
<evidence type="ECO:0000256" key="1">
    <source>
        <dbReference type="ARBA" id="ARBA00004651"/>
    </source>
</evidence>
<dbReference type="PANTHER" id="PTHR23501">
    <property type="entry name" value="MAJOR FACILITATOR SUPERFAMILY"/>
    <property type="match status" value="1"/>
</dbReference>
<protein>
    <submittedName>
        <fullName evidence="6">MFS transporter</fullName>
    </submittedName>
</protein>
<gene>
    <name evidence="6" type="ORF">B8W67_00885</name>
</gene>
<dbReference type="Proteomes" id="UP000193577">
    <property type="component" value="Unassembled WGS sequence"/>
</dbReference>
<evidence type="ECO:0000313" key="6">
    <source>
        <dbReference type="EMBL" id="OSC36074.1"/>
    </source>
</evidence>